<sequence>MGIKKKITVLLIIVLLTIPVNMPQIVYATSGKTKDENQVTKQTVIKIFESQSNSKDMGTRITANQNLKTFNALSDEKKKEFVEIINNPDKLNKKMTVEVENSSLVNTVTAAKTTRKNVGKNFNYKLLGVNMYGLHLDVSYQVSGGKVSKTTGSSAYCTYSYNPLVKINFITKTNYVSQDKQAYARAKFRYAVGPFKGMSAQICVRAVSVAGNGKGELSYWNDWREG</sequence>
<name>G2ZB62_LISIP</name>
<gene>
    <name evidence="1" type="ordered locus">LIV_0386</name>
</gene>
<organism evidence="1 2">
    <name type="scientific">Listeria ivanovii (strain ATCC BAA-678 / PAM 55)</name>
    <dbReference type="NCBI Taxonomy" id="881621"/>
    <lineage>
        <taxon>Bacteria</taxon>
        <taxon>Bacillati</taxon>
        <taxon>Bacillota</taxon>
        <taxon>Bacilli</taxon>
        <taxon>Bacillales</taxon>
        <taxon>Listeriaceae</taxon>
        <taxon>Listeria</taxon>
    </lineage>
</organism>
<dbReference type="AlphaFoldDB" id="G2ZB62"/>
<dbReference type="OrthoDB" id="2943481at2"/>
<reference evidence="1 2" key="1">
    <citation type="journal article" date="2011" name="J. Bacteriol.">
        <title>Complete genome sequence of the animal pathogen Listeria ivanovii, which provides insights into host specificities and evolution of the genus Listeria.</title>
        <authorList>
            <person name="Buchrieser C."/>
            <person name="Rusniok C."/>
            <person name="Garrido P."/>
            <person name="Hain T."/>
            <person name="Scortti M."/>
            <person name="Lampidis R."/>
            <person name="Karst U."/>
            <person name="Chakraborty T."/>
            <person name="Cossart P."/>
            <person name="Kreft J."/>
            <person name="Vazquez-Boland J.A."/>
            <person name="Goebel W."/>
            <person name="Glaser P."/>
        </authorList>
    </citation>
    <scope>NUCLEOTIDE SEQUENCE [LARGE SCALE GENOMIC DNA]</scope>
    <source>
        <strain evidence="2">ATCC BAA-678 / PAM 55</strain>
    </source>
</reference>
<evidence type="ECO:0000313" key="2">
    <source>
        <dbReference type="Proteomes" id="UP000001286"/>
    </source>
</evidence>
<dbReference type="KEGG" id="liv:LIV_0386"/>
<proteinExistence type="predicted"/>
<dbReference type="Proteomes" id="UP000001286">
    <property type="component" value="Chromosome"/>
</dbReference>
<accession>G2ZB62</accession>
<dbReference type="RefSeq" id="WP_014091912.1">
    <property type="nucleotide sequence ID" value="NC_016011.1"/>
</dbReference>
<protein>
    <submittedName>
        <fullName evidence="1">Uncharacterized protein</fullName>
    </submittedName>
</protein>
<dbReference type="EMBL" id="FR687253">
    <property type="protein sequence ID" value="CBW84863.1"/>
    <property type="molecule type" value="Genomic_DNA"/>
</dbReference>
<dbReference type="HOGENOM" id="CLU_1223495_0_0_9"/>
<dbReference type="GeneID" id="57075389"/>
<evidence type="ECO:0000313" key="1">
    <source>
        <dbReference type="EMBL" id="CBW84863.1"/>
    </source>
</evidence>